<dbReference type="Proteomes" id="UP000596742">
    <property type="component" value="Unassembled WGS sequence"/>
</dbReference>
<sequence length="136" mass="15500">VYLVFILTLGATSVILTIIVLSLHHKSKEDEIPQWVKTMTNKCLLKIAGMQSCCKCCQNKKETEVEVLSQTALANLKTRNKGHSQFVEAVSSMDNELTWEKLSKIMDKVFFNIYIVMIVIVTVMLFLAIFVNYYTS</sequence>
<name>A0A8B6EAX9_MYTGA</name>
<dbReference type="OrthoDB" id="6135924at2759"/>
<proteinExistence type="predicted"/>
<reference evidence="3" key="1">
    <citation type="submission" date="2018-11" db="EMBL/GenBank/DDBJ databases">
        <authorList>
            <person name="Alioto T."/>
            <person name="Alioto T."/>
        </authorList>
    </citation>
    <scope>NUCLEOTIDE SEQUENCE</scope>
</reference>
<dbReference type="InterPro" id="IPR038050">
    <property type="entry name" value="Neuro_actylchol_rec"/>
</dbReference>
<feature type="domain" description="Neurotransmitter-gated ion-channel transmembrane" evidence="2">
    <location>
        <begin position="2"/>
        <end position="81"/>
    </location>
</feature>
<keyword evidence="4" id="KW-1185">Reference proteome</keyword>
<comment type="caution">
    <text evidence="3">The sequence shown here is derived from an EMBL/GenBank/DDBJ whole genome shotgun (WGS) entry which is preliminary data.</text>
</comment>
<dbReference type="Pfam" id="PF02932">
    <property type="entry name" value="Neur_chan_memb"/>
    <property type="match status" value="1"/>
</dbReference>
<gene>
    <name evidence="3" type="ORF">MGAL_10B061193</name>
</gene>
<evidence type="ECO:0000256" key="1">
    <source>
        <dbReference type="SAM" id="Phobius"/>
    </source>
</evidence>
<evidence type="ECO:0000313" key="4">
    <source>
        <dbReference type="Proteomes" id="UP000596742"/>
    </source>
</evidence>
<organism evidence="3 4">
    <name type="scientific">Mytilus galloprovincialis</name>
    <name type="common">Mediterranean mussel</name>
    <dbReference type="NCBI Taxonomy" id="29158"/>
    <lineage>
        <taxon>Eukaryota</taxon>
        <taxon>Metazoa</taxon>
        <taxon>Spiralia</taxon>
        <taxon>Lophotrochozoa</taxon>
        <taxon>Mollusca</taxon>
        <taxon>Bivalvia</taxon>
        <taxon>Autobranchia</taxon>
        <taxon>Pteriomorphia</taxon>
        <taxon>Mytilida</taxon>
        <taxon>Mytiloidea</taxon>
        <taxon>Mytilidae</taxon>
        <taxon>Mytilinae</taxon>
        <taxon>Mytilus</taxon>
    </lineage>
</organism>
<dbReference type="AlphaFoldDB" id="A0A8B6EAX9"/>
<dbReference type="InterPro" id="IPR006029">
    <property type="entry name" value="Neurotrans-gated_channel_TM"/>
</dbReference>
<keyword evidence="1" id="KW-0812">Transmembrane</keyword>
<feature type="non-terminal residue" evidence="3">
    <location>
        <position position="1"/>
    </location>
</feature>
<evidence type="ECO:0000313" key="3">
    <source>
        <dbReference type="EMBL" id="VDI31729.1"/>
    </source>
</evidence>
<dbReference type="EMBL" id="UYJE01004820">
    <property type="protein sequence ID" value="VDI31729.1"/>
    <property type="molecule type" value="Genomic_DNA"/>
</dbReference>
<dbReference type="SUPFAM" id="SSF90112">
    <property type="entry name" value="Neurotransmitter-gated ion-channel transmembrane pore"/>
    <property type="match status" value="1"/>
</dbReference>
<dbReference type="Gene3D" id="1.20.58.390">
    <property type="entry name" value="Neurotransmitter-gated ion-channel transmembrane domain"/>
    <property type="match status" value="1"/>
</dbReference>
<dbReference type="GO" id="GO:0016020">
    <property type="term" value="C:membrane"/>
    <property type="evidence" value="ECO:0007669"/>
    <property type="project" value="InterPro"/>
</dbReference>
<keyword evidence="1" id="KW-0472">Membrane</keyword>
<accession>A0A8B6EAX9</accession>
<keyword evidence="1" id="KW-1133">Transmembrane helix</keyword>
<dbReference type="InterPro" id="IPR036719">
    <property type="entry name" value="Neuro-gated_channel_TM_sf"/>
</dbReference>
<dbReference type="GO" id="GO:0006811">
    <property type="term" value="P:monoatomic ion transport"/>
    <property type="evidence" value="ECO:0007669"/>
    <property type="project" value="InterPro"/>
</dbReference>
<protein>
    <recommendedName>
        <fullName evidence="2">Neurotransmitter-gated ion-channel transmembrane domain-containing protein</fullName>
    </recommendedName>
</protein>
<evidence type="ECO:0000259" key="2">
    <source>
        <dbReference type="Pfam" id="PF02932"/>
    </source>
</evidence>
<feature type="transmembrane region" description="Helical" evidence="1">
    <location>
        <begin position="109"/>
        <end position="134"/>
    </location>
</feature>
<feature type="transmembrane region" description="Helical" evidence="1">
    <location>
        <begin position="6"/>
        <end position="23"/>
    </location>
</feature>